<feature type="domain" description="Tryptophan synthase beta chain-like PALP" evidence="12">
    <location>
        <begin position="21"/>
        <end position="209"/>
    </location>
</feature>
<dbReference type="InterPro" id="IPR000634">
    <property type="entry name" value="Ser/Thr_deHydtase_PyrdxlP-BS"/>
</dbReference>
<evidence type="ECO:0000256" key="11">
    <source>
        <dbReference type="SAM" id="MobiDB-lite"/>
    </source>
</evidence>
<dbReference type="GO" id="GO:0006567">
    <property type="term" value="P:L-threonine catabolic process"/>
    <property type="evidence" value="ECO:0007669"/>
    <property type="project" value="TreeGrafter"/>
</dbReference>
<dbReference type="GO" id="GO:0030170">
    <property type="term" value="F:pyridoxal phosphate binding"/>
    <property type="evidence" value="ECO:0007669"/>
    <property type="project" value="InterPro"/>
</dbReference>
<keyword evidence="8" id="KW-0663">Pyridoxal phosphate</keyword>
<evidence type="ECO:0000256" key="10">
    <source>
        <dbReference type="ARBA" id="ARBA00049406"/>
    </source>
</evidence>
<sequence>MTFKEFEVPKREGEKSKKAWVETPLRESYALSQAAGCRVFLKLENLQPSGSFKSRGIGHYIQCRLQDLASSPSPSSEKPQPHIFSSSGGNAGLAAVHASRTFGLPCTVVVPLSTKPLMIAKLKAAGAHEVIQRGETWQDADAFLRNEVMKKAGPSAIYAPPFDHPDVWTGHSTLIPEILSQLPDDSPPDVIICSVGGGGLFNGIMQGLDTWLPVFYPDRYSRKNGNEANDTDMSTPSNGTTHGSPSPSPSPYPYPTVLAVETHGAHSLAASLSARTLISLPTITSAATSLGARRVTPQTLEYALRSHVKSVVLSDAEAARACWRLADDERLMVELACGVNVALCYDVGRLEGALGRKVRREDKVVVVLCGGSAVTVEMLEGWRREFGKEIVGVDGLVGDGVRNGEAVPSEVTMP</sequence>
<evidence type="ECO:0000256" key="4">
    <source>
        <dbReference type="ARBA" id="ARBA00010869"/>
    </source>
</evidence>
<comment type="catalytic activity">
    <reaction evidence="10">
        <text>L-serine = pyruvate + NH4(+)</text>
        <dbReference type="Rhea" id="RHEA:19169"/>
        <dbReference type="ChEBI" id="CHEBI:15361"/>
        <dbReference type="ChEBI" id="CHEBI:28938"/>
        <dbReference type="ChEBI" id="CHEBI:33384"/>
        <dbReference type="EC" id="4.3.1.17"/>
    </reaction>
</comment>
<keyword evidence="14" id="KW-1185">Reference proteome</keyword>
<evidence type="ECO:0000313" key="13">
    <source>
        <dbReference type="EMBL" id="KAF2281051.1"/>
    </source>
</evidence>
<organism evidence="13 14">
    <name type="scientific">Westerdykella ornata</name>
    <dbReference type="NCBI Taxonomy" id="318751"/>
    <lineage>
        <taxon>Eukaryota</taxon>
        <taxon>Fungi</taxon>
        <taxon>Dikarya</taxon>
        <taxon>Ascomycota</taxon>
        <taxon>Pezizomycotina</taxon>
        <taxon>Dothideomycetes</taxon>
        <taxon>Pleosporomycetidae</taxon>
        <taxon>Pleosporales</taxon>
        <taxon>Sporormiaceae</taxon>
        <taxon>Westerdykella</taxon>
    </lineage>
</organism>
<dbReference type="InterPro" id="IPR050147">
    <property type="entry name" value="Ser/Thr_Dehydratase"/>
</dbReference>
<dbReference type="Proteomes" id="UP000800097">
    <property type="component" value="Unassembled WGS sequence"/>
</dbReference>
<dbReference type="PANTHER" id="PTHR48078">
    <property type="entry name" value="THREONINE DEHYDRATASE, MITOCHONDRIAL-RELATED"/>
    <property type="match status" value="1"/>
</dbReference>
<evidence type="ECO:0000256" key="5">
    <source>
        <dbReference type="ARBA" id="ARBA00012093"/>
    </source>
</evidence>
<evidence type="ECO:0000256" key="7">
    <source>
        <dbReference type="ARBA" id="ARBA00022490"/>
    </source>
</evidence>
<protein>
    <recommendedName>
        <fullName evidence="5">L-serine ammonia-lyase</fullName>
        <ecNumber evidence="5">4.3.1.17</ecNumber>
    </recommendedName>
</protein>
<dbReference type="EC" id="4.3.1.17" evidence="5"/>
<dbReference type="GO" id="GO:0005737">
    <property type="term" value="C:cytoplasm"/>
    <property type="evidence" value="ECO:0007669"/>
    <property type="project" value="UniProtKB-SubCell"/>
</dbReference>
<keyword evidence="7" id="KW-0963">Cytoplasm</keyword>
<feature type="region of interest" description="Disordered" evidence="11">
    <location>
        <begin position="223"/>
        <end position="252"/>
    </location>
</feature>
<evidence type="ECO:0000256" key="2">
    <source>
        <dbReference type="ARBA" id="ARBA00004496"/>
    </source>
</evidence>
<dbReference type="PROSITE" id="PS00165">
    <property type="entry name" value="DEHYDRATASE_SER_THR"/>
    <property type="match status" value="1"/>
</dbReference>
<dbReference type="FunFam" id="3.40.50.1100:FF:000040">
    <property type="entry name" value="L-serine dehydratase, putative"/>
    <property type="match status" value="1"/>
</dbReference>
<dbReference type="SUPFAM" id="SSF53686">
    <property type="entry name" value="Tryptophan synthase beta subunit-like PLP-dependent enzymes"/>
    <property type="match status" value="1"/>
</dbReference>
<evidence type="ECO:0000259" key="12">
    <source>
        <dbReference type="Pfam" id="PF00291"/>
    </source>
</evidence>
<dbReference type="GO" id="GO:0004794">
    <property type="term" value="F:threonine deaminase activity"/>
    <property type="evidence" value="ECO:0007669"/>
    <property type="project" value="TreeGrafter"/>
</dbReference>
<dbReference type="CDD" id="cd06448">
    <property type="entry name" value="L-Ser-dehyd"/>
    <property type="match status" value="1"/>
</dbReference>
<comment type="similarity">
    <text evidence="4">Belongs to the serine/threonine dehydratase family.</text>
</comment>
<keyword evidence="6" id="KW-0312">Gluconeogenesis</keyword>
<evidence type="ECO:0000256" key="9">
    <source>
        <dbReference type="ARBA" id="ARBA00023239"/>
    </source>
</evidence>
<dbReference type="PANTHER" id="PTHR48078:SF2">
    <property type="entry name" value="CATABOLIC L-SERINE_THREONINE DEHYDRATASE"/>
    <property type="match status" value="1"/>
</dbReference>
<reference evidence="13" key="1">
    <citation type="journal article" date="2020" name="Stud. Mycol.">
        <title>101 Dothideomycetes genomes: a test case for predicting lifestyles and emergence of pathogens.</title>
        <authorList>
            <person name="Haridas S."/>
            <person name="Albert R."/>
            <person name="Binder M."/>
            <person name="Bloem J."/>
            <person name="Labutti K."/>
            <person name="Salamov A."/>
            <person name="Andreopoulos B."/>
            <person name="Baker S."/>
            <person name="Barry K."/>
            <person name="Bills G."/>
            <person name="Bluhm B."/>
            <person name="Cannon C."/>
            <person name="Castanera R."/>
            <person name="Culley D."/>
            <person name="Daum C."/>
            <person name="Ezra D."/>
            <person name="Gonzalez J."/>
            <person name="Henrissat B."/>
            <person name="Kuo A."/>
            <person name="Liang C."/>
            <person name="Lipzen A."/>
            <person name="Lutzoni F."/>
            <person name="Magnuson J."/>
            <person name="Mondo S."/>
            <person name="Nolan M."/>
            <person name="Ohm R."/>
            <person name="Pangilinan J."/>
            <person name="Park H.-J."/>
            <person name="Ramirez L."/>
            <person name="Alfaro M."/>
            <person name="Sun H."/>
            <person name="Tritt A."/>
            <person name="Yoshinaga Y."/>
            <person name="Zwiers L.-H."/>
            <person name="Turgeon B."/>
            <person name="Goodwin S."/>
            <person name="Spatafora J."/>
            <person name="Crous P."/>
            <person name="Grigoriev I."/>
        </authorList>
    </citation>
    <scope>NUCLEOTIDE SEQUENCE</scope>
    <source>
        <strain evidence="13">CBS 379.55</strain>
    </source>
</reference>
<name>A0A6A6JWR3_WESOR</name>
<proteinExistence type="inferred from homology"/>
<dbReference type="GeneID" id="54550549"/>
<dbReference type="InterPro" id="IPR036052">
    <property type="entry name" value="TrpB-like_PALP_sf"/>
</dbReference>
<accession>A0A6A6JWR3</accession>
<dbReference type="Gene3D" id="3.40.50.1100">
    <property type="match status" value="2"/>
</dbReference>
<evidence type="ECO:0000256" key="3">
    <source>
        <dbReference type="ARBA" id="ARBA00004742"/>
    </source>
</evidence>
<dbReference type="RefSeq" id="XP_033658588.1">
    <property type="nucleotide sequence ID" value="XM_033797374.1"/>
</dbReference>
<dbReference type="AlphaFoldDB" id="A0A6A6JWR3"/>
<keyword evidence="9" id="KW-0456">Lyase</keyword>
<dbReference type="Pfam" id="PF00291">
    <property type="entry name" value="PALP"/>
    <property type="match status" value="2"/>
</dbReference>
<dbReference type="GO" id="GO:0006565">
    <property type="term" value="P:L-serine catabolic process"/>
    <property type="evidence" value="ECO:0007669"/>
    <property type="project" value="TreeGrafter"/>
</dbReference>
<comment type="subcellular location">
    <subcellularLocation>
        <location evidence="2">Cytoplasm</location>
    </subcellularLocation>
</comment>
<dbReference type="EMBL" id="ML986484">
    <property type="protein sequence ID" value="KAF2281051.1"/>
    <property type="molecule type" value="Genomic_DNA"/>
</dbReference>
<feature type="domain" description="Tryptophan synthase beta chain-like PALP" evidence="12">
    <location>
        <begin position="253"/>
        <end position="370"/>
    </location>
</feature>
<dbReference type="GO" id="GO:0006094">
    <property type="term" value="P:gluconeogenesis"/>
    <property type="evidence" value="ECO:0007669"/>
    <property type="project" value="UniProtKB-KW"/>
</dbReference>
<evidence type="ECO:0000256" key="8">
    <source>
        <dbReference type="ARBA" id="ARBA00022898"/>
    </source>
</evidence>
<comment type="cofactor">
    <cofactor evidence="1">
        <name>pyridoxal 5'-phosphate</name>
        <dbReference type="ChEBI" id="CHEBI:597326"/>
    </cofactor>
</comment>
<evidence type="ECO:0000313" key="14">
    <source>
        <dbReference type="Proteomes" id="UP000800097"/>
    </source>
</evidence>
<dbReference type="GO" id="GO:0003941">
    <property type="term" value="F:L-serine ammonia-lyase activity"/>
    <property type="evidence" value="ECO:0007669"/>
    <property type="project" value="UniProtKB-EC"/>
</dbReference>
<evidence type="ECO:0000256" key="1">
    <source>
        <dbReference type="ARBA" id="ARBA00001933"/>
    </source>
</evidence>
<gene>
    <name evidence="13" type="ORF">EI97DRAFT_429134</name>
</gene>
<feature type="compositionally biased region" description="Low complexity" evidence="11">
    <location>
        <begin position="234"/>
        <end position="245"/>
    </location>
</feature>
<evidence type="ECO:0000256" key="6">
    <source>
        <dbReference type="ARBA" id="ARBA00022432"/>
    </source>
</evidence>
<dbReference type="GO" id="GO:0009097">
    <property type="term" value="P:isoleucine biosynthetic process"/>
    <property type="evidence" value="ECO:0007669"/>
    <property type="project" value="TreeGrafter"/>
</dbReference>
<dbReference type="InterPro" id="IPR001926">
    <property type="entry name" value="TrpB-like_PALP"/>
</dbReference>
<dbReference type="OrthoDB" id="7773036at2759"/>
<comment type="pathway">
    <text evidence="3">Carbohydrate biosynthesis; gluconeogenesis.</text>
</comment>